<proteinExistence type="predicted"/>
<gene>
    <name evidence="1" type="ORF">PXEA_LOCUS4338</name>
</gene>
<sequence>MLSPSGLVVNSLFPTQEPEIVDRSNPTSDPLLSATVAPGASEKQVNATQLLRRAQSCRRARSAGDKLGNGFDMASAIGCKVQSTLEPSLPGQRPCDPPSDLSHLSGQRCSLPLSQHPWSITSVVSASSAVSLGSASVNNVLEVNKAKIENGVSFTQDLVEPALIPRESELSYDAAQIMPPAEGKVRILYLYYWSTD</sequence>
<dbReference type="Proteomes" id="UP000784294">
    <property type="component" value="Unassembled WGS sequence"/>
</dbReference>
<organism evidence="1 2">
    <name type="scientific">Protopolystoma xenopodis</name>
    <dbReference type="NCBI Taxonomy" id="117903"/>
    <lineage>
        <taxon>Eukaryota</taxon>
        <taxon>Metazoa</taxon>
        <taxon>Spiralia</taxon>
        <taxon>Lophotrochozoa</taxon>
        <taxon>Platyhelminthes</taxon>
        <taxon>Monogenea</taxon>
        <taxon>Polyopisthocotylea</taxon>
        <taxon>Polystomatidea</taxon>
        <taxon>Polystomatidae</taxon>
        <taxon>Protopolystoma</taxon>
    </lineage>
</organism>
<protein>
    <submittedName>
        <fullName evidence="1">Uncharacterized protein</fullName>
    </submittedName>
</protein>
<dbReference type="AlphaFoldDB" id="A0A448WG45"/>
<name>A0A448WG45_9PLAT</name>
<keyword evidence="2" id="KW-1185">Reference proteome</keyword>
<accession>A0A448WG45</accession>
<reference evidence="1" key="1">
    <citation type="submission" date="2018-11" db="EMBL/GenBank/DDBJ databases">
        <authorList>
            <consortium name="Pathogen Informatics"/>
        </authorList>
    </citation>
    <scope>NUCLEOTIDE SEQUENCE</scope>
</reference>
<evidence type="ECO:0000313" key="1">
    <source>
        <dbReference type="EMBL" id="VEL10898.1"/>
    </source>
</evidence>
<evidence type="ECO:0000313" key="2">
    <source>
        <dbReference type="Proteomes" id="UP000784294"/>
    </source>
</evidence>
<dbReference type="EMBL" id="CAAALY010010252">
    <property type="protein sequence ID" value="VEL10898.1"/>
    <property type="molecule type" value="Genomic_DNA"/>
</dbReference>
<comment type="caution">
    <text evidence="1">The sequence shown here is derived from an EMBL/GenBank/DDBJ whole genome shotgun (WGS) entry which is preliminary data.</text>
</comment>